<sequence length="227" mass="26337">MAIILTIKKTDKKLVNVYEIKKLEKEVIDYIKFPSDYKHHALKYERIKTLKSSELIKLEFEFVAQSWSECLDATIQLTKIKRQEDTTFIDLLEEIRFGQCSEKTVELLTNSKYHEFKNKQILPTKLCTHKDDVEFINTKEINDLSSDKQLYTAYDSGDFSYAKKLLNILCPAKDEVVLKKNAQVILTKNLDVANNLVNGSRGCVVGFNENKLPIVKFMNQNEMIKTK</sequence>
<dbReference type="EC" id="3.6.1.15" evidence="2"/>
<comment type="caution">
    <text evidence="2">The sequence shown here is derived from an EMBL/GenBank/DDBJ whole genome shotgun (WGS) entry which is preliminary data.</text>
</comment>
<dbReference type="GO" id="GO:0004386">
    <property type="term" value="F:helicase activity"/>
    <property type="evidence" value="ECO:0007669"/>
    <property type="project" value="UniProtKB-KW"/>
</dbReference>
<evidence type="ECO:0000259" key="1">
    <source>
        <dbReference type="Pfam" id="PF21530"/>
    </source>
</evidence>
<reference evidence="2 3" key="1">
    <citation type="journal article" date="2018" name="Sci. Rep.">
        <title>Genomic signatures of local adaptation to the degree of environmental predictability in rotifers.</title>
        <authorList>
            <person name="Franch-Gras L."/>
            <person name="Hahn C."/>
            <person name="Garcia-Roger E.M."/>
            <person name="Carmona M.J."/>
            <person name="Serra M."/>
            <person name="Gomez A."/>
        </authorList>
    </citation>
    <scope>NUCLEOTIDE SEQUENCE [LARGE SCALE GENOMIC DNA]</scope>
    <source>
        <strain evidence="2">HYR1</strain>
    </source>
</reference>
<feature type="domain" description="DNA helicase Pif1-like 2B" evidence="1">
    <location>
        <begin position="166"/>
        <end position="207"/>
    </location>
</feature>
<dbReference type="Proteomes" id="UP000276133">
    <property type="component" value="Unassembled WGS sequence"/>
</dbReference>
<organism evidence="2 3">
    <name type="scientific">Brachionus plicatilis</name>
    <name type="common">Marine rotifer</name>
    <name type="synonym">Brachionus muelleri</name>
    <dbReference type="NCBI Taxonomy" id="10195"/>
    <lineage>
        <taxon>Eukaryota</taxon>
        <taxon>Metazoa</taxon>
        <taxon>Spiralia</taxon>
        <taxon>Gnathifera</taxon>
        <taxon>Rotifera</taxon>
        <taxon>Eurotatoria</taxon>
        <taxon>Monogononta</taxon>
        <taxon>Pseudotrocha</taxon>
        <taxon>Ploima</taxon>
        <taxon>Brachionidae</taxon>
        <taxon>Brachionus</taxon>
    </lineage>
</organism>
<dbReference type="PANTHER" id="PTHR47642:SF7">
    <property type="entry name" value="ATP-DEPENDENT DNA HELICASE PIF1"/>
    <property type="match status" value="1"/>
</dbReference>
<dbReference type="OrthoDB" id="272985at2759"/>
<dbReference type="Pfam" id="PF21530">
    <property type="entry name" value="Pif1_2B_dom"/>
    <property type="match status" value="1"/>
</dbReference>
<dbReference type="InterPro" id="IPR051055">
    <property type="entry name" value="PIF1_helicase"/>
</dbReference>
<dbReference type="GO" id="GO:0017111">
    <property type="term" value="F:ribonucleoside triphosphate phosphatase activity"/>
    <property type="evidence" value="ECO:0007669"/>
    <property type="project" value="UniProtKB-EC"/>
</dbReference>
<proteinExistence type="predicted"/>
<keyword evidence="2" id="KW-0067">ATP-binding</keyword>
<keyword evidence="2" id="KW-0347">Helicase</keyword>
<keyword evidence="3" id="KW-1185">Reference proteome</keyword>
<gene>
    <name evidence="2" type="ORF">BpHYR1_026246</name>
</gene>
<name>A0A3M7RCH9_BRAPC</name>
<dbReference type="InterPro" id="IPR027417">
    <property type="entry name" value="P-loop_NTPase"/>
</dbReference>
<keyword evidence="2" id="KW-0547">Nucleotide-binding</keyword>
<dbReference type="SUPFAM" id="SSF52540">
    <property type="entry name" value="P-loop containing nucleoside triphosphate hydrolases"/>
    <property type="match status" value="1"/>
</dbReference>
<dbReference type="EMBL" id="REGN01003710">
    <property type="protein sequence ID" value="RNA21217.1"/>
    <property type="molecule type" value="Genomic_DNA"/>
</dbReference>
<keyword evidence="2" id="KW-0378">Hydrolase</keyword>
<accession>A0A3M7RCH9</accession>
<dbReference type="STRING" id="10195.A0A3M7RCH9"/>
<dbReference type="PANTHER" id="PTHR47642">
    <property type="entry name" value="ATP-DEPENDENT DNA HELICASE"/>
    <property type="match status" value="1"/>
</dbReference>
<evidence type="ECO:0000313" key="2">
    <source>
        <dbReference type="EMBL" id="RNA21217.1"/>
    </source>
</evidence>
<dbReference type="InterPro" id="IPR049163">
    <property type="entry name" value="Pif1-like_2B_dom"/>
</dbReference>
<protein>
    <submittedName>
        <fullName evidence="2">ATP-dependent DNA helicase PIF1</fullName>
        <ecNumber evidence="2">3.6.1.15</ecNumber>
    </submittedName>
</protein>
<evidence type="ECO:0000313" key="3">
    <source>
        <dbReference type="Proteomes" id="UP000276133"/>
    </source>
</evidence>
<dbReference type="AlphaFoldDB" id="A0A3M7RCH9"/>